<keyword evidence="3" id="KW-1185">Reference proteome</keyword>
<protein>
    <submittedName>
        <fullName evidence="2">Coiled-coil domain-containing protein 77-like protein</fullName>
    </submittedName>
</protein>
<feature type="coiled-coil region" evidence="1">
    <location>
        <begin position="141"/>
        <end position="200"/>
    </location>
</feature>
<dbReference type="EMBL" id="JWZX01001394">
    <property type="protein sequence ID" value="KOO33887.1"/>
    <property type="molecule type" value="Genomic_DNA"/>
</dbReference>
<dbReference type="AlphaFoldDB" id="A0A0M0K5L0"/>
<keyword evidence="1" id="KW-0175">Coiled coil</keyword>
<feature type="coiled-coil region" evidence="1">
    <location>
        <begin position="46"/>
        <end position="111"/>
    </location>
</feature>
<name>A0A0M0K5L0_9EUKA</name>
<comment type="caution">
    <text evidence="2">The sequence shown here is derived from an EMBL/GenBank/DDBJ whole genome shotgun (WGS) entry which is preliminary data.</text>
</comment>
<dbReference type="OrthoDB" id="191169at2759"/>
<dbReference type="PANTHER" id="PTHR22091">
    <property type="entry name" value="COILED-COIL DOMAIN-CONTAINING PROTEIN 77"/>
    <property type="match status" value="1"/>
</dbReference>
<evidence type="ECO:0000313" key="2">
    <source>
        <dbReference type="EMBL" id="KOO33887.1"/>
    </source>
</evidence>
<proteinExistence type="predicted"/>
<evidence type="ECO:0000313" key="3">
    <source>
        <dbReference type="Proteomes" id="UP000037460"/>
    </source>
</evidence>
<dbReference type="PANTHER" id="PTHR22091:SF1">
    <property type="entry name" value="COILED-COIL DOMAIN-CONTAINING PROTEIN 77"/>
    <property type="match status" value="1"/>
</dbReference>
<dbReference type="InterPro" id="IPR037696">
    <property type="entry name" value="CCDC77"/>
</dbReference>
<reference evidence="3" key="1">
    <citation type="journal article" date="2015" name="PLoS Genet.">
        <title>Genome Sequence and Transcriptome Analyses of Chrysochromulina tobin: Metabolic Tools for Enhanced Algal Fitness in the Prominent Order Prymnesiales (Haptophyceae).</title>
        <authorList>
            <person name="Hovde B.T."/>
            <person name="Deodato C.R."/>
            <person name="Hunsperger H.M."/>
            <person name="Ryken S.A."/>
            <person name="Yost W."/>
            <person name="Jha R.K."/>
            <person name="Patterson J."/>
            <person name="Monnat R.J. Jr."/>
            <person name="Barlow S.B."/>
            <person name="Starkenburg S.R."/>
            <person name="Cattolico R.A."/>
        </authorList>
    </citation>
    <scope>NUCLEOTIDE SEQUENCE</scope>
    <source>
        <strain evidence="3">CCMP291</strain>
    </source>
</reference>
<evidence type="ECO:0000256" key="1">
    <source>
        <dbReference type="SAM" id="Coils"/>
    </source>
</evidence>
<sequence>MRGLESRIDACAASQAAQHKARWETLKRMDEITDLQKALSDSHIYLWEERENCQRLQAENDELRIQELEDRRKIQHLLSLVDPLVQDTTYVDALLLTVESLRTQLQQQEQLGRERVAALLEDRRLRLAEERARRAAESDRAQEADATLEKTQQMLHQYTKDYLSLKHEGLTERRQLVERLEDCTRERDRLAEELHAYKAKAEIEMHAVNSSARSGAEQYIALYRQQVSDTERTMGLLKDQHNGLQQALAMRIKELEATVLRLKQSYRELDQRRALEVEGFTQEIGLMRKQVRRLELRLFGRKPGLSEAEAEANVPTPRGASAKVAHGAKALRAMQARVAALEKSLLTLDEDDM</sequence>
<gene>
    <name evidence="2" type="ORF">Ctob_010550</name>
</gene>
<accession>A0A0M0K5L0</accession>
<dbReference type="Proteomes" id="UP000037460">
    <property type="component" value="Unassembled WGS sequence"/>
</dbReference>
<organism evidence="2 3">
    <name type="scientific">Chrysochromulina tobinii</name>
    <dbReference type="NCBI Taxonomy" id="1460289"/>
    <lineage>
        <taxon>Eukaryota</taxon>
        <taxon>Haptista</taxon>
        <taxon>Haptophyta</taxon>
        <taxon>Prymnesiophyceae</taxon>
        <taxon>Prymnesiales</taxon>
        <taxon>Chrysochromulinaceae</taxon>
        <taxon>Chrysochromulina</taxon>
    </lineage>
</organism>